<evidence type="ECO:0000313" key="9">
    <source>
        <dbReference type="EMBL" id="MBM6753913.1"/>
    </source>
</evidence>
<proteinExistence type="inferred from homology"/>
<feature type="domain" description="Dihydroneopterin aldolase/epimerase" evidence="8">
    <location>
        <begin position="4"/>
        <end position="117"/>
    </location>
</feature>
<dbReference type="NCBIfam" id="TIGR00525">
    <property type="entry name" value="folB"/>
    <property type="match status" value="1"/>
</dbReference>
<comment type="caution">
    <text evidence="9">The sequence shown here is derived from an EMBL/GenBank/DDBJ whole genome shotgun (WGS) entry which is preliminary data.</text>
</comment>
<organism evidence="9 10">
    <name type="scientific">Limosilactobacillus alvi</name>
    <dbReference type="NCBI Taxonomy" id="990412"/>
    <lineage>
        <taxon>Bacteria</taxon>
        <taxon>Bacillati</taxon>
        <taxon>Bacillota</taxon>
        <taxon>Bacilli</taxon>
        <taxon>Lactobacillales</taxon>
        <taxon>Lactobacillaceae</taxon>
        <taxon>Limosilactobacillus</taxon>
    </lineage>
</organism>
<comment type="function">
    <text evidence="6 7">Catalyzes the conversion of 7,8-dihydroneopterin to 6-hydroxymethyl-7,8-dihydropterin.</text>
</comment>
<dbReference type="EMBL" id="JACJJQ010000013">
    <property type="protein sequence ID" value="MBM6753913.1"/>
    <property type="molecule type" value="Genomic_DNA"/>
</dbReference>
<dbReference type="Gene3D" id="3.30.1130.10">
    <property type="match status" value="1"/>
</dbReference>
<comment type="catalytic activity">
    <reaction evidence="1 7">
        <text>7,8-dihydroneopterin = 6-hydroxymethyl-7,8-dihydropterin + glycolaldehyde</text>
        <dbReference type="Rhea" id="RHEA:10540"/>
        <dbReference type="ChEBI" id="CHEBI:17001"/>
        <dbReference type="ChEBI" id="CHEBI:17071"/>
        <dbReference type="ChEBI" id="CHEBI:44841"/>
        <dbReference type="EC" id="4.1.2.25"/>
    </reaction>
</comment>
<evidence type="ECO:0000256" key="7">
    <source>
        <dbReference type="RuleBase" id="RU362079"/>
    </source>
</evidence>
<comment type="pathway">
    <text evidence="2 7">Cofactor biosynthesis; tetrahydrofolate biosynthesis; 2-amino-4-hydroxy-6-hydroxymethyl-7,8-dihydropteridine diphosphate from 7,8-dihydroneopterin triphosphate: step 3/4.</text>
</comment>
<dbReference type="Proteomes" id="UP000776629">
    <property type="component" value="Unassembled WGS sequence"/>
</dbReference>
<protein>
    <recommendedName>
        <fullName evidence="7">7,8-dihydroneopterin aldolase</fullName>
        <ecNumber evidence="7">4.1.2.25</ecNumber>
    </recommendedName>
</protein>
<evidence type="ECO:0000256" key="4">
    <source>
        <dbReference type="ARBA" id="ARBA00022909"/>
    </source>
</evidence>
<dbReference type="PANTHER" id="PTHR42844:SF1">
    <property type="entry name" value="DIHYDRONEOPTERIN ALDOLASE 1-RELATED"/>
    <property type="match status" value="1"/>
</dbReference>
<evidence type="ECO:0000256" key="2">
    <source>
        <dbReference type="ARBA" id="ARBA00005013"/>
    </source>
</evidence>
<sequence length="120" mass="13887">MGWIRIKNMVFHTFNGVLSEEKKLGQRLEVDVELNFPIEKQVLHDDLNETVNYAAVYQAVEAFIQTHNYNLIESLANRVADTVLAKYSQIQTIKVRIRKYAVPINGIFDHVEIEVEKQNA</sequence>
<dbReference type="RefSeq" id="WP_204776308.1">
    <property type="nucleotide sequence ID" value="NZ_JACJJQ010000013.1"/>
</dbReference>
<evidence type="ECO:0000256" key="3">
    <source>
        <dbReference type="ARBA" id="ARBA00005708"/>
    </source>
</evidence>
<dbReference type="PANTHER" id="PTHR42844">
    <property type="entry name" value="DIHYDRONEOPTERIN ALDOLASE 1-RELATED"/>
    <property type="match status" value="1"/>
</dbReference>
<keyword evidence="10" id="KW-1185">Reference proteome</keyword>
<dbReference type="SUPFAM" id="SSF55620">
    <property type="entry name" value="Tetrahydrobiopterin biosynthesis enzymes-like"/>
    <property type="match status" value="1"/>
</dbReference>
<evidence type="ECO:0000256" key="1">
    <source>
        <dbReference type="ARBA" id="ARBA00001353"/>
    </source>
</evidence>
<comment type="similarity">
    <text evidence="3 7">Belongs to the DHNA family.</text>
</comment>
<dbReference type="InterPro" id="IPR043133">
    <property type="entry name" value="GTP-CH-I_C/QueF"/>
</dbReference>
<dbReference type="InterPro" id="IPR006157">
    <property type="entry name" value="FolB_dom"/>
</dbReference>
<evidence type="ECO:0000313" key="10">
    <source>
        <dbReference type="Proteomes" id="UP000776629"/>
    </source>
</evidence>
<dbReference type="CDD" id="cd00534">
    <property type="entry name" value="DHNA_DHNTPE"/>
    <property type="match status" value="1"/>
</dbReference>
<keyword evidence="4 7" id="KW-0289">Folate biosynthesis</keyword>
<dbReference type="GO" id="GO:0004150">
    <property type="term" value="F:dihydroneopterin aldolase activity"/>
    <property type="evidence" value="ECO:0007669"/>
    <property type="project" value="UniProtKB-EC"/>
</dbReference>
<name>A0ABS2ENB6_9LACO</name>
<dbReference type="SMART" id="SM00905">
    <property type="entry name" value="FolB"/>
    <property type="match status" value="1"/>
</dbReference>
<accession>A0ABS2ENB6</accession>
<dbReference type="EC" id="4.1.2.25" evidence="7"/>
<reference evidence="9 10" key="1">
    <citation type="journal article" date="2021" name="Sci. Rep.">
        <title>The distribution of antibiotic resistance genes in chicken gut microbiota commensals.</title>
        <authorList>
            <person name="Juricova H."/>
            <person name="Matiasovicova J."/>
            <person name="Kubasova T."/>
            <person name="Cejkova D."/>
            <person name="Rychlik I."/>
        </authorList>
    </citation>
    <scope>NUCLEOTIDE SEQUENCE [LARGE SCALE GENOMIC DNA]</scope>
    <source>
        <strain evidence="9 10">An810</strain>
    </source>
</reference>
<evidence type="ECO:0000256" key="6">
    <source>
        <dbReference type="ARBA" id="ARBA00037702"/>
    </source>
</evidence>
<dbReference type="Pfam" id="PF02152">
    <property type="entry name" value="FolB"/>
    <property type="match status" value="1"/>
</dbReference>
<gene>
    <name evidence="9" type="primary">folB</name>
    <name evidence="9" type="ORF">H5993_03945</name>
</gene>
<dbReference type="InterPro" id="IPR006156">
    <property type="entry name" value="Dihydroneopterin_aldolase"/>
</dbReference>
<dbReference type="NCBIfam" id="TIGR00526">
    <property type="entry name" value="folB_dom"/>
    <property type="match status" value="1"/>
</dbReference>
<evidence type="ECO:0000259" key="8">
    <source>
        <dbReference type="SMART" id="SM00905"/>
    </source>
</evidence>
<evidence type="ECO:0000256" key="5">
    <source>
        <dbReference type="ARBA" id="ARBA00023239"/>
    </source>
</evidence>
<keyword evidence="5 7" id="KW-0456">Lyase</keyword>